<dbReference type="Pfam" id="PF01510">
    <property type="entry name" value="Amidase_2"/>
    <property type="match status" value="1"/>
</dbReference>
<dbReference type="InterPro" id="IPR002502">
    <property type="entry name" value="Amidase_domain"/>
</dbReference>
<evidence type="ECO:0000256" key="1">
    <source>
        <dbReference type="ARBA" id="ARBA00022801"/>
    </source>
</evidence>
<keyword evidence="2" id="KW-1133">Transmembrane helix</keyword>
<proteinExistence type="predicted"/>
<name>A0ABQ1RQS0_9ALTE</name>
<dbReference type="InterPro" id="IPR002477">
    <property type="entry name" value="Peptidoglycan-bd-like"/>
</dbReference>
<gene>
    <name evidence="4" type="ORF">GCM10011357_32500</name>
</gene>
<accession>A0ABQ1RQS0</accession>
<keyword evidence="2" id="KW-0472">Membrane</keyword>
<dbReference type="CDD" id="cd06583">
    <property type="entry name" value="PGRP"/>
    <property type="match status" value="1"/>
</dbReference>
<comment type="caution">
    <text evidence="4">The sequence shown here is derived from an EMBL/GenBank/DDBJ whole genome shotgun (WGS) entry which is preliminary data.</text>
</comment>
<protein>
    <recommendedName>
        <fullName evidence="3">N-acetylmuramoyl-L-alanine amidase domain-containing protein</fullName>
    </recommendedName>
</protein>
<dbReference type="SUPFAM" id="SSF55846">
    <property type="entry name" value="N-acetylmuramoyl-L-alanine amidase-like"/>
    <property type="match status" value="1"/>
</dbReference>
<dbReference type="Pfam" id="PF01471">
    <property type="entry name" value="PG_binding_1"/>
    <property type="match status" value="1"/>
</dbReference>
<evidence type="ECO:0000313" key="4">
    <source>
        <dbReference type="EMBL" id="GGD75019.1"/>
    </source>
</evidence>
<dbReference type="InterPro" id="IPR012338">
    <property type="entry name" value="Beta-lactam/transpept-like"/>
</dbReference>
<dbReference type="InterPro" id="IPR036365">
    <property type="entry name" value="PGBD-like_sf"/>
</dbReference>
<dbReference type="Gene3D" id="1.10.101.10">
    <property type="entry name" value="PGBD-like superfamily/PGBD"/>
    <property type="match status" value="1"/>
</dbReference>
<sequence length="867" mass="98047">MSREGRYAGIVGNKSSAIKLLDTCLIKPFELDRIRILIHMKVKSLFLSPFSIVVPARFSAFFVLFLLVGCTSLPIEQMPAKSYNHRVQFLVMHFTAIDYERSVNALVKGPYVSSHYLIPERFDDSYPDEELKVLQLVDEQNRAWHAGRSYWQGRKALNDQSIGIEIVNVPQCEREMGHHFSDPHNGNEHGDGRLCIFPDFDPEQIALLVKLSKDILARHPDIGPTQVIGHSDITPSRKNDPGPRFPWYQLYKEGIGAWYDNDTVNDYWQQFTKASPSLGLIQRALRTYGYGIQETGRMDAQTLDTLSAFQMHFLPWHVSGEATDKTAATLFALIDKYFPKEIAPLMERYKKEQTAVPEAEFVEPLGQVDSHFPEPEPSERVLVNDRRSFQAYAGQGEIIIDSLDAEFADIYVNGDQLNIQQPFAPEAQYRYSLARRTHDGLNQLRVENVRPEGASIRVRIPYPTLQQSADNQYDFSALDKLINSEIEQGYPGAVLLVVKDGQVIKHSAYGNKRLYDDNGLMLPEPQQMRKDTLFDMASNTKMFATNFALMKLMTEGKLSFNDKVSDHIPEFKGQGRSAIRIKDLLNHTAGYGPEVRFFERENKFGEAFFSQNKNKTAQLLLNEVPLEIGRGLKPVYSDTGFMLLGVLVERVTGMRLDHYVESQIYEPLGLRNSKFTPLKKGFVKSQFAATEIQGNSRGGRVSFDNIRDYVLQGEVHDEKAYYSMQGVAGHAGLFSSAEDMAVLTQILLNRGGYGEQQIFAPSVLDQFTKASDMDITLGLGWRRAGNGERRWHFGPYASSQAIGHTGWTGTVTVVDPEYDLAIVLLTNRRHTPVVNLEDDLYGFTGDDFELGRYGSIVSLIYESVISR</sequence>
<dbReference type="SMART" id="SM00644">
    <property type="entry name" value="Ami_2"/>
    <property type="match status" value="1"/>
</dbReference>
<dbReference type="Gene3D" id="3.40.710.10">
    <property type="entry name" value="DD-peptidase/beta-lactamase superfamily"/>
    <property type="match status" value="1"/>
</dbReference>
<dbReference type="InterPro" id="IPR050789">
    <property type="entry name" value="Diverse_Enzym_Activities"/>
</dbReference>
<evidence type="ECO:0000256" key="2">
    <source>
        <dbReference type="SAM" id="Phobius"/>
    </source>
</evidence>
<dbReference type="Pfam" id="PF00144">
    <property type="entry name" value="Beta-lactamase"/>
    <property type="match status" value="1"/>
</dbReference>
<dbReference type="SUPFAM" id="SSF56601">
    <property type="entry name" value="beta-lactamase/transpeptidase-like"/>
    <property type="match status" value="1"/>
</dbReference>
<keyword evidence="1" id="KW-0378">Hydrolase</keyword>
<feature type="domain" description="N-acetylmuramoyl-L-alanine amidase" evidence="3">
    <location>
        <begin position="78"/>
        <end position="242"/>
    </location>
</feature>
<dbReference type="PANTHER" id="PTHR43283">
    <property type="entry name" value="BETA-LACTAMASE-RELATED"/>
    <property type="match status" value="1"/>
</dbReference>
<evidence type="ECO:0000259" key="3">
    <source>
        <dbReference type="SMART" id="SM00644"/>
    </source>
</evidence>
<evidence type="ECO:0000313" key="5">
    <source>
        <dbReference type="Proteomes" id="UP000614272"/>
    </source>
</evidence>
<dbReference type="Proteomes" id="UP000614272">
    <property type="component" value="Unassembled WGS sequence"/>
</dbReference>
<dbReference type="SUPFAM" id="SSF47090">
    <property type="entry name" value="PGBD-like"/>
    <property type="match status" value="1"/>
</dbReference>
<dbReference type="NCBIfam" id="NF002968">
    <property type="entry name" value="PRK03642.1"/>
    <property type="match status" value="1"/>
</dbReference>
<reference evidence="5" key="1">
    <citation type="journal article" date="2019" name="Int. J. Syst. Evol. Microbiol.">
        <title>The Global Catalogue of Microorganisms (GCM) 10K type strain sequencing project: providing services to taxonomists for standard genome sequencing and annotation.</title>
        <authorList>
            <consortium name="The Broad Institute Genomics Platform"/>
            <consortium name="The Broad Institute Genome Sequencing Center for Infectious Disease"/>
            <person name="Wu L."/>
            <person name="Ma J."/>
        </authorList>
    </citation>
    <scope>NUCLEOTIDE SEQUENCE [LARGE SCALE GENOMIC DNA]</scope>
    <source>
        <strain evidence="5">CGMCC 1.12923</strain>
    </source>
</reference>
<dbReference type="InterPro" id="IPR036505">
    <property type="entry name" value="Amidase/PGRP_sf"/>
</dbReference>
<dbReference type="InterPro" id="IPR036366">
    <property type="entry name" value="PGBDSf"/>
</dbReference>
<keyword evidence="2" id="KW-0812">Transmembrane</keyword>
<feature type="transmembrane region" description="Helical" evidence="2">
    <location>
        <begin position="45"/>
        <end position="68"/>
    </location>
</feature>
<keyword evidence="5" id="KW-1185">Reference proteome</keyword>
<dbReference type="Gene3D" id="3.40.80.10">
    <property type="entry name" value="Peptidoglycan recognition protein-like"/>
    <property type="match status" value="1"/>
</dbReference>
<dbReference type="PANTHER" id="PTHR43283:SF11">
    <property type="entry name" value="BETA-LACTAMASE-RELATED DOMAIN-CONTAINING PROTEIN"/>
    <property type="match status" value="1"/>
</dbReference>
<dbReference type="EMBL" id="BMGJ01000016">
    <property type="protein sequence ID" value="GGD75019.1"/>
    <property type="molecule type" value="Genomic_DNA"/>
</dbReference>
<organism evidence="4 5">
    <name type="scientific">Lacimicrobium alkaliphilum</name>
    <dbReference type="NCBI Taxonomy" id="1526571"/>
    <lineage>
        <taxon>Bacteria</taxon>
        <taxon>Pseudomonadati</taxon>
        <taxon>Pseudomonadota</taxon>
        <taxon>Gammaproteobacteria</taxon>
        <taxon>Alteromonadales</taxon>
        <taxon>Alteromonadaceae</taxon>
        <taxon>Lacimicrobium</taxon>
    </lineage>
</organism>
<dbReference type="InterPro" id="IPR001466">
    <property type="entry name" value="Beta-lactam-related"/>
</dbReference>